<evidence type="ECO:0000313" key="1">
    <source>
        <dbReference type="Ensembl" id="ENSCATP00000014163.1"/>
    </source>
</evidence>
<protein>
    <submittedName>
        <fullName evidence="1">Uncharacterized protein</fullName>
    </submittedName>
</protein>
<name>A0A2K5LMM7_CERAT</name>
<reference evidence="1" key="2">
    <citation type="submission" date="2025-09" db="UniProtKB">
        <authorList>
            <consortium name="Ensembl"/>
        </authorList>
    </citation>
    <scope>IDENTIFICATION</scope>
</reference>
<evidence type="ECO:0000313" key="2">
    <source>
        <dbReference type="Proteomes" id="UP000233060"/>
    </source>
</evidence>
<dbReference type="AlphaFoldDB" id="A0A2K5LMM7"/>
<proteinExistence type="predicted"/>
<dbReference type="Ensembl" id="ENSCATT00000038310.1">
    <property type="protein sequence ID" value="ENSCATP00000014163.1"/>
    <property type="gene ID" value="ENSCATG00000031136.1"/>
</dbReference>
<accession>A0A2K5LMM7</accession>
<dbReference type="GeneTree" id="ENSGT00910000148455"/>
<reference evidence="1" key="1">
    <citation type="submission" date="2025-08" db="UniProtKB">
        <authorList>
            <consortium name="Ensembl"/>
        </authorList>
    </citation>
    <scope>IDENTIFICATION</scope>
</reference>
<organism evidence="1 2">
    <name type="scientific">Cercocebus atys</name>
    <name type="common">Sooty mangabey</name>
    <name type="synonym">Cercocebus torquatus atys</name>
    <dbReference type="NCBI Taxonomy" id="9531"/>
    <lineage>
        <taxon>Eukaryota</taxon>
        <taxon>Metazoa</taxon>
        <taxon>Chordata</taxon>
        <taxon>Craniata</taxon>
        <taxon>Vertebrata</taxon>
        <taxon>Euteleostomi</taxon>
        <taxon>Mammalia</taxon>
        <taxon>Eutheria</taxon>
        <taxon>Euarchontoglires</taxon>
        <taxon>Primates</taxon>
        <taxon>Haplorrhini</taxon>
        <taxon>Catarrhini</taxon>
        <taxon>Cercopithecidae</taxon>
        <taxon>Cercopithecinae</taxon>
        <taxon>Cercocebus</taxon>
    </lineage>
</organism>
<dbReference type="Proteomes" id="UP000233060">
    <property type="component" value="Unassembled WGS sequence"/>
</dbReference>
<keyword evidence="2" id="KW-1185">Reference proteome</keyword>
<sequence>MYNIGQFCCCYLYAVLLVNSNRKKLSMFVYRFGLRIYRILGTLKD</sequence>